<reference evidence="5 6" key="1">
    <citation type="submission" date="2019-01" db="EMBL/GenBank/DDBJ databases">
        <title>Sinorhodobacter populi sp. nov. isolated from the symptomatic bark tissue of Populus euramericana canker.</title>
        <authorList>
            <person name="Xu G."/>
        </authorList>
    </citation>
    <scope>NUCLEOTIDE SEQUENCE [LARGE SCALE GENOMIC DNA]</scope>
    <source>
        <strain evidence="5 6">2D-5</strain>
    </source>
</reference>
<comment type="similarity">
    <text evidence="1">Belongs to the ADP-ribosylglycohydrolase family.</text>
</comment>
<evidence type="ECO:0000256" key="2">
    <source>
        <dbReference type="ARBA" id="ARBA00022801"/>
    </source>
</evidence>
<dbReference type="GO" id="GO:0046872">
    <property type="term" value="F:metal ion binding"/>
    <property type="evidence" value="ECO:0007669"/>
    <property type="project" value="UniProtKB-KW"/>
</dbReference>
<comment type="caution">
    <text evidence="5">The sequence shown here is derived from an EMBL/GenBank/DDBJ whole genome shotgun (WGS) entry which is preliminary data.</text>
</comment>
<sequence length="524" mass="56914">MKDFYSSATHPLKIDSFPLAQGHVGMTLCPGRKGPSLSGPGWDRDLAADVAALRAWGTGIVISLTEADEMARLRVGDMAAALQEAKIRWLHLPIPDTKAPQPGWHDAWRRAAPQVHQLLESGGRVVIHCKAGLERTATVAALLQCERGESLDSSLRVIAEARKGAGPLPHQRRWLVDLLKENHRIRRLIRASLFGGAIGDALGAEIEFWSLPRIRARFPNGVDHILPHHGVPAAITDDTQMTLFTAEGLIRAVVRDEMKGICHPPSVVHHALMRWLDTQGKHGQIRGVDLETGLVTDPRLRHRRAPGNTCLSALLASRQFGDLARNDSKGCGTIMRVAPVGLMGTRDGAVHGLADETSHLTHGHRTGRDAARAFACLLALMTEDWSLENLLPSMEAFELDDATVRAIHAARTAPPDGRPETVESLGGGWVAEEALAIALYAARVAESFEHGLRIAVTHSGDSDSTGAIAGNLLGLIFPDEVLSHDWRRQVECADLIDRIATDLAAARDGGLTFAEQMWEVYPGW</sequence>
<organism evidence="5 6">
    <name type="scientific">Paenirhodobacter populi</name>
    <dbReference type="NCBI Taxonomy" id="2306993"/>
    <lineage>
        <taxon>Bacteria</taxon>
        <taxon>Pseudomonadati</taxon>
        <taxon>Pseudomonadota</taxon>
        <taxon>Alphaproteobacteria</taxon>
        <taxon>Rhodobacterales</taxon>
        <taxon>Rhodobacter group</taxon>
        <taxon>Paenirhodobacter</taxon>
    </lineage>
</organism>
<dbReference type="InterPro" id="IPR036705">
    <property type="entry name" value="Ribosyl_crysJ1_sf"/>
</dbReference>
<evidence type="ECO:0000256" key="1">
    <source>
        <dbReference type="ARBA" id="ARBA00010702"/>
    </source>
</evidence>
<dbReference type="InterPro" id="IPR029021">
    <property type="entry name" value="Prot-tyrosine_phosphatase-like"/>
</dbReference>
<keyword evidence="3" id="KW-0479">Metal-binding</keyword>
<dbReference type="Pfam" id="PF03747">
    <property type="entry name" value="ADP_ribosyl_GH"/>
    <property type="match status" value="1"/>
</dbReference>
<reference evidence="5 6" key="2">
    <citation type="submission" date="2019-01" db="EMBL/GenBank/DDBJ databases">
        <authorList>
            <person name="Li Y."/>
        </authorList>
    </citation>
    <scope>NUCLEOTIDE SEQUENCE [LARGE SCALE GENOMIC DNA]</scope>
    <source>
        <strain evidence="5 6">2D-5</strain>
    </source>
</reference>
<dbReference type="AlphaFoldDB" id="A0A443IMR0"/>
<keyword evidence="3" id="KW-0460">Magnesium</keyword>
<accession>A0A443IMR0</accession>
<gene>
    <name evidence="5" type="ORF">D2T33_18430</name>
</gene>
<dbReference type="InterPro" id="IPR016130">
    <property type="entry name" value="Tyr_Pase_AS"/>
</dbReference>
<dbReference type="GO" id="GO:0016787">
    <property type="term" value="F:hydrolase activity"/>
    <property type="evidence" value="ECO:0007669"/>
    <property type="project" value="UniProtKB-KW"/>
</dbReference>
<feature type="binding site" evidence="3">
    <location>
        <position position="237"/>
    </location>
    <ligand>
        <name>Mg(2+)</name>
        <dbReference type="ChEBI" id="CHEBI:18420"/>
        <label>1</label>
    </ligand>
</feature>
<dbReference type="InterPro" id="IPR000387">
    <property type="entry name" value="Tyr_Pase_dom"/>
</dbReference>
<comment type="cofactor">
    <cofactor evidence="3">
        <name>Mg(2+)</name>
        <dbReference type="ChEBI" id="CHEBI:18420"/>
    </cofactor>
    <text evidence="3">Binds 2 magnesium ions per subunit.</text>
</comment>
<keyword evidence="2" id="KW-0378">Hydrolase</keyword>
<dbReference type="SUPFAM" id="SSF101478">
    <property type="entry name" value="ADP-ribosylglycohydrolase"/>
    <property type="match status" value="1"/>
</dbReference>
<proteinExistence type="inferred from homology"/>
<dbReference type="PROSITE" id="PS00383">
    <property type="entry name" value="TYR_PHOSPHATASE_1"/>
    <property type="match status" value="1"/>
</dbReference>
<dbReference type="Gene3D" id="1.10.4080.10">
    <property type="entry name" value="ADP-ribosylation/Crystallin J1"/>
    <property type="match status" value="1"/>
</dbReference>
<feature type="domain" description="Tyrosine specific protein phosphatases" evidence="4">
    <location>
        <begin position="106"/>
        <end position="173"/>
    </location>
</feature>
<feature type="binding site" evidence="3">
    <location>
        <position position="236"/>
    </location>
    <ligand>
        <name>Mg(2+)</name>
        <dbReference type="ChEBI" id="CHEBI:18420"/>
        <label>1</label>
    </ligand>
</feature>
<feature type="binding site" evidence="3">
    <location>
        <position position="463"/>
    </location>
    <ligand>
        <name>Mg(2+)</name>
        <dbReference type="ChEBI" id="CHEBI:18420"/>
        <label>1</label>
    </ligand>
</feature>
<dbReference type="PANTHER" id="PTHR16222:SF24">
    <property type="entry name" value="ADP-RIBOSYLHYDROLASE ARH3"/>
    <property type="match status" value="1"/>
</dbReference>
<dbReference type="Pfam" id="PF22785">
    <property type="entry name" value="Tc-R-P"/>
    <property type="match status" value="1"/>
</dbReference>
<feature type="binding site" evidence="3">
    <location>
        <position position="464"/>
    </location>
    <ligand>
        <name>Mg(2+)</name>
        <dbReference type="ChEBI" id="CHEBI:18420"/>
        <label>1</label>
    </ligand>
</feature>
<dbReference type="Proteomes" id="UP000285710">
    <property type="component" value="Unassembled WGS sequence"/>
</dbReference>
<dbReference type="PROSITE" id="PS50056">
    <property type="entry name" value="TYR_PHOSPHATASE_2"/>
    <property type="match status" value="1"/>
</dbReference>
<name>A0A443IMR0_9RHOB</name>
<feature type="binding site" evidence="3">
    <location>
        <position position="238"/>
    </location>
    <ligand>
        <name>Mg(2+)</name>
        <dbReference type="ChEBI" id="CHEBI:18420"/>
        <label>1</label>
    </ligand>
</feature>
<evidence type="ECO:0000259" key="4">
    <source>
        <dbReference type="PROSITE" id="PS50056"/>
    </source>
</evidence>
<dbReference type="SUPFAM" id="SSF52799">
    <property type="entry name" value="(Phosphotyrosine protein) phosphatases II"/>
    <property type="match status" value="1"/>
</dbReference>
<dbReference type="PANTHER" id="PTHR16222">
    <property type="entry name" value="ADP-RIBOSYLGLYCOHYDROLASE"/>
    <property type="match status" value="1"/>
</dbReference>
<feature type="binding site" evidence="3">
    <location>
        <position position="461"/>
    </location>
    <ligand>
        <name>Mg(2+)</name>
        <dbReference type="ChEBI" id="CHEBI:18420"/>
        <label>1</label>
    </ligand>
</feature>
<evidence type="ECO:0000313" key="6">
    <source>
        <dbReference type="Proteomes" id="UP000285710"/>
    </source>
</evidence>
<dbReference type="InterPro" id="IPR050792">
    <property type="entry name" value="ADP-ribosylglycohydrolase"/>
</dbReference>
<evidence type="ECO:0000313" key="5">
    <source>
        <dbReference type="EMBL" id="RWR06573.1"/>
    </source>
</evidence>
<keyword evidence="6" id="KW-1185">Reference proteome</keyword>
<dbReference type="Gene3D" id="3.90.190.10">
    <property type="entry name" value="Protein tyrosine phosphatase superfamily"/>
    <property type="match status" value="1"/>
</dbReference>
<dbReference type="InterPro" id="IPR005502">
    <property type="entry name" value="Ribosyl_crysJ1"/>
</dbReference>
<dbReference type="RefSeq" id="WP_128270756.1">
    <property type="nucleotide sequence ID" value="NZ_SAUW01000027.1"/>
</dbReference>
<dbReference type="EMBL" id="SAUW01000027">
    <property type="protein sequence ID" value="RWR06573.1"/>
    <property type="molecule type" value="Genomic_DNA"/>
</dbReference>
<protein>
    <recommendedName>
        <fullName evidence="4">Tyrosine specific protein phosphatases domain-containing protein</fullName>
    </recommendedName>
</protein>
<evidence type="ECO:0000256" key="3">
    <source>
        <dbReference type="PIRSR" id="PIRSR605502-1"/>
    </source>
</evidence>